<comment type="similarity">
    <text evidence="2">Belongs to the FAD-binding monooxygenase family.</text>
</comment>
<keyword evidence="7" id="KW-0503">Monooxygenase</keyword>
<feature type="domain" description="FAD/NAD(P)-binding" evidence="8">
    <location>
        <begin position="7"/>
        <end position="228"/>
    </location>
</feature>
<comment type="cofactor">
    <cofactor evidence="1">
        <name>FAD</name>
        <dbReference type="ChEBI" id="CHEBI:57692"/>
    </cofactor>
</comment>
<dbReference type="AlphaFoldDB" id="A0A7Y0G8W9"/>
<evidence type="ECO:0000313" key="9">
    <source>
        <dbReference type="EMBL" id="NML93546.1"/>
    </source>
</evidence>
<gene>
    <name evidence="9" type="ORF">HHL27_07690</name>
</gene>
<evidence type="ECO:0000256" key="7">
    <source>
        <dbReference type="ARBA" id="ARBA00023033"/>
    </source>
</evidence>
<dbReference type="Pfam" id="PF07992">
    <property type="entry name" value="Pyr_redox_2"/>
    <property type="match status" value="1"/>
</dbReference>
<evidence type="ECO:0000313" key="10">
    <source>
        <dbReference type="Proteomes" id="UP000583556"/>
    </source>
</evidence>
<keyword evidence="3" id="KW-0285">Flavoprotein</keyword>
<dbReference type="PRINTS" id="PR00411">
    <property type="entry name" value="PNDRDTASEI"/>
</dbReference>
<evidence type="ECO:0000256" key="3">
    <source>
        <dbReference type="ARBA" id="ARBA00022630"/>
    </source>
</evidence>
<keyword evidence="10" id="KW-1185">Reference proteome</keyword>
<keyword evidence="6" id="KW-0560">Oxidoreductase</keyword>
<dbReference type="Gene3D" id="3.50.50.60">
    <property type="entry name" value="FAD/NAD(P)-binding domain"/>
    <property type="match status" value="2"/>
</dbReference>
<evidence type="ECO:0000256" key="5">
    <source>
        <dbReference type="ARBA" id="ARBA00022857"/>
    </source>
</evidence>
<reference evidence="9 10" key="1">
    <citation type="submission" date="2020-04" db="EMBL/GenBank/DDBJ databases">
        <title>Novosphingobium sp. TW-4 isolated from soil.</title>
        <authorList>
            <person name="Dahal R.H."/>
            <person name="Chaudhary D.K."/>
        </authorList>
    </citation>
    <scope>NUCLEOTIDE SEQUENCE [LARGE SCALE GENOMIC DNA]</scope>
    <source>
        <strain evidence="9 10">TW-4</strain>
    </source>
</reference>
<evidence type="ECO:0000259" key="8">
    <source>
        <dbReference type="Pfam" id="PF07992"/>
    </source>
</evidence>
<keyword evidence="4" id="KW-0274">FAD</keyword>
<protein>
    <submittedName>
        <fullName evidence="9">NAD(P)/FAD-dependent oxidoreductase</fullName>
    </submittedName>
</protein>
<evidence type="ECO:0000256" key="4">
    <source>
        <dbReference type="ARBA" id="ARBA00022827"/>
    </source>
</evidence>
<organism evidence="9 10">
    <name type="scientific">Novosphingobium olei</name>
    <dbReference type="NCBI Taxonomy" id="2728851"/>
    <lineage>
        <taxon>Bacteria</taxon>
        <taxon>Pseudomonadati</taxon>
        <taxon>Pseudomonadota</taxon>
        <taxon>Alphaproteobacteria</taxon>
        <taxon>Sphingomonadales</taxon>
        <taxon>Sphingomonadaceae</taxon>
        <taxon>Novosphingobium</taxon>
    </lineage>
</organism>
<evidence type="ECO:0000256" key="1">
    <source>
        <dbReference type="ARBA" id="ARBA00001974"/>
    </source>
</evidence>
<evidence type="ECO:0000256" key="6">
    <source>
        <dbReference type="ARBA" id="ARBA00023002"/>
    </source>
</evidence>
<dbReference type="PANTHER" id="PTHR43098:SF3">
    <property type="entry name" value="L-ORNITHINE N(5)-MONOOXYGENASE-RELATED"/>
    <property type="match status" value="1"/>
</dbReference>
<dbReference type="InterPro" id="IPR050775">
    <property type="entry name" value="FAD-binding_Monooxygenases"/>
</dbReference>
<dbReference type="SUPFAM" id="SSF51905">
    <property type="entry name" value="FAD/NAD(P)-binding domain"/>
    <property type="match status" value="2"/>
</dbReference>
<accession>A0A7Y0G8W9</accession>
<dbReference type="EMBL" id="JABBGM010000002">
    <property type="protein sequence ID" value="NML93546.1"/>
    <property type="molecule type" value="Genomic_DNA"/>
</dbReference>
<sequence length="527" mass="58537">MQRREVDAVVVGAGFAGMYMSYLLRQTGYDVQGIEAAADVGGTWYWNRYPGARCDIPSLLYQYSWNEEIRTSWNWSEKYATQPEILAYANHCADILDIRPLYRFETRVTAAHWDEAADRWLVDTDKGEALSARFVIMATGALSVPKEPDFPGLDSFKGPQLITGRWPHDPVDFAGKRVAVVGTGSSAIQSLPHIAAAASQVYVFQRTPNFSLPALNSPISADEREAFEAAWPLYKQAIDTGEAGVELLPEDWNPTDEELAEHVKILWNGGGLVSTVQIPRLTKDERINDAACDFVRSQIRALVKDPVTAEKLCPTSFPISTRRACVDTDYYVTYNRDNVTLVDLNEGAIEEVTTRGIRTAKAEYEVDMIVWALGFDAMTGALTRVDIRGEEGRALKDAWYAGPAMWMGMMVAGFPNLFTITGPGSPSVLMNVILAGEHNVEFVHAVVEHMRSQGHARVAADEAAQDAWVDHVRREAEGTLFPRANSWYMGANIPGKPRVMLPYVGTDYKKRLNAILEEGFPGLRFST</sequence>
<dbReference type="InterPro" id="IPR023753">
    <property type="entry name" value="FAD/NAD-binding_dom"/>
</dbReference>
<dbReference type="Proteomes" id="UP000583556">
    <property type="component" value="Unassembled WGS sequence"/>
</dbReference>
<dbReference type="GO" id="GO:0004497">
    <property type="term" value="F:monooxygenase activity"/>
    <property type="evidence" value="ECO:0007669"/>
    <property type="project" value="UniProtKB-KW"/>
</dbReference>
<dbReference type="RefSeq" id="WP_169492753.1">
    <property type="nucleotide sequence ID" value="NZ_JABBGM010000002.1"/>
</dbReference>
<comment type="caution">
    <text evidence="9">The sequence shown here is derived from an EMBL/GenBank/DDBJ whole genome shotgun (WGS) entry which is preliminary data.</text>
</comment>
<keyword evidence="5" id="KW-0521">NADP</keyword>
<dbReference type="PANTHER" id="PTHR43098">
    <property type="entry name" value="L-ORNITHINE N(5)-MONOOXYGENASE-RELATED"/>
    <property type="match status" value="1"/>
</dbReference>
<proteinExistence type="inferred from homology"/>
<evidence type="ECO:0000256" key="2">
    <source>
        <dbReference type="ARBA" id="ARBA00010139"/>
    </source>
</evidence>
<dbReference type="InterPro" id="IPR036188">
    <property type="entry name" value="FAD/NAD-bd_sf"/>
</dbReference>
<name>A0A7Y0G8W9_9SPHN</name>